<dbReference type="PANTHER" id="PTHR21581">
    <property type="entry name" value="D-ALANYL-D-ALANINE CARBOXYPEPTIDASE"/>
    <property type="match status" value="1"/>
</dbReference>
<keyword evidence="4" id="KW-0133">Cell shape</keyword>
<evidence type="ECO:0000256" key="11">
    <source>
        <dbReference type="SAM" id="Phobius"/>
    </source>
</evidence>
<gene>
    <name evidence="14" type="ORF">SAMN02745158_03298</name>
</gene>
<feature type="active site" description="Acyl-ester intermediate" evidence="7">
    <location>
        <position position="114"/>
    </location>
</feature>
<dbReference type="STRING" id="1122155.SAMN02745158_03298"/>
<evidence type="ECO:0000256" key="6">
    <source>
        <dbReference type="ARBA" id="ARBA00023316"/>
    </source>
</evidence>
<protein>
    <submittedName>
        <fullName evidence="14">D-alanyl-D-alanine carboxypeptidase</fullName>
    </submittedName>
</protein>
<dbReference type="SUPFAM" id="SSF56601">
    <property type="entry name" value="beta-lactamase/transpeptidase-like"/>
    <property type="match status" value="1"/>
</dbReference>
<evidence type="ECO:0000259" key="13">
    <source>
        <dbReference type="Pfam" id="PF00768"/>
    </source>
</evidence>
<name>A0A1M5AQ95_9CLOT</name>
<dbReference type="GO" id="GO:0009002">
    <property type="term" value="F:serine-type D-Ala-D-Ala carboxypeptidase activity"/>
    <property type="evidence" value="ECO:0007669"/>
    <property type="project" value="InterPro"/>
</dbReference>
<evidence type="ECO:0000256" key="7">
    <source>
        <dbReference type="PIRSR" id="PIRSR618044-1"/>
    </source>
</evidence>
<reference evidence="14 15" key="1">
    <citation type="submission" date="2016-11" db="EMBL/GenBank/DDBJ databases">
        <authorList>
            <person name="Jaros S."/>
            <person name="Januszkiewicz K."/>
            <person name="Wedrychowicz H."/>
        </authorList>
    </citation>
    <scope>NUCLEOTIDE SEQUENCE [LARGE SCALE GENOMIC DNA]</scope>
    <source>
        <strain evidence="14 15">DSM 17459</strain>
    </source>
</reference>
<dbReference type="EMBL" id="FQVI01000021">
    <property type="protein sequence ID" value="SHF32355.1"/>
    <property type="molecule type" value="Genomic_DNA"/>
</dbReference>
<evidence type="ECO:0000256" key="4">
    <source>
        <dbReference type="ARBA" id="ARBA00022960"/>
    </source>
</evidence>
<dbReference type="Proteomes" id="UP000184245">
    <property type="component" value="Unassembled WGS sequence"/>
</dbReference>
<dbReference type="InterPro" id="IPR018044">
    <property type="entry name" value="Peptidase_S11"/>
</dbReference>
<feature type="region of interest" description="Disordered" evidence="10">
    <location>
        <begin position="37"/>
        <end position="68"/>
    </location>
</feature>
<comment type="similarity">
    <text evidence="1 9">Belongs to the peptidase S11 family.</text>
</comment>
<keyword evidence="11" id="KW-0812">Transmembrane</keyword>
<feature type="active site" evidence="7">
    <location>
        <position position="172"/>
    </location>
</feature>
<keyword evidence="6" id="KW-0961">Cell wall biogenesis/degradation</keyword>
<feature type="chain" id="PRO_5039361831" evidence="12">
    <location>
        <begin position="19"/>
        <end position="459"/>
    </location>
</feature>
<keyword evidence="15" id="KW-1185">Reference proteome</keyword>
<dbReference type="GO" id="GO:0006508">
    <property type="term" value="P:proteolysis"/>
    <property type="evidence" value="ECO:0007669"/>
    <property type="project" value="InterPro"/>
</dbReference>
<evidence type="ECO:0000256" key="5">
    <source>
        <dbReference type="ARBA" id="ARBA00022984"/>
    </source>
</evidence>
<evidence type="ECO:0000313" key="15">
    <source>
        <dbReference type="Proteomes" id="UP000184245"/>
    </source>
</evidence>
<dbReference type="GO" id="GO:0071555">
    <property type="term" value="P:cell wall organization"/>
    <property type="evidence" value="ECO:0007669"/>
    <property type="project" value="UniProtKB-KW"/>
</dbReference>
<dbReference type="GO" id="GO:0009252">
    <property type="term" value="P:peptidoglycan biosynthetic process"/>
    <property type="evidence" value="ECO:0007669"/>
    <property type="project" value="UniProtKB-KW"/>
</dbReference>
<keyword evidence="11" id="KW-1133">Transmembrane helix</keyword>
<dbReference type="AlphaFoldDB" id="A0A1M5AQ95"/>
<evidence type="ECO:0000256" key="12">
    <source>
        <dbReference type="SAM" id="SignalP"/>
    </source>
</evidence>
<dbReference type="Pfam" id="PF00768">
    <property type="entry name" value="Peptidase_S11"/>
    <property type="match status" value="1"/>
</dbReference>
<dbReference type="GO" id="GO:0008360">
    <property type="term" value="P:regulation of cell shape"/>
    <property type="evidence" value="ECO:0007669"/>
    <property type="project" value="UniProtKB-KW"/>
</dbReference>
<keyword evidence="3" id="KW-0378">Hydrolase</keyword>
<keyword evidence="2 12" id="KW-0732">Signal</keyword>
<dbReference type="OrthoDB" id="9791132at2"/>
<evidence type="ECO:0000313" key="14">
    <source>
        <dbReference type="EMBL" id="SHF32355.1"/>
    </source>
</evidence>
<feature type="binding site" evidence="8">
    <location>
        <position position="284"/>
    </location>
    <ligand>
        <name>substrate</name>
    </ligand>
</feature>
<feature type="signal peptide" evidence="12">
    <location>
        <begin position="1"/>
        <end position="18"/>
    </location>
</feature>
<dbReference type="InterPro" id="IPR001967">
    <property type="entry name" value="Peptidase_S11_N"/>
</dbReference>
<proteinExistence type="inferred from homology"/>
<feature type="region of interest" description="Disordered" evidence="10">
    <location>
        <begin position="402"/>
        <end position="422"/>
    </location>
</feature>
<dbReference type="RefSeq" id="WP_072853713.1">
    <property type="nucleotide sequence ID" value="NZ_FQVI01000021.1"/>
</dbReference>
<evidence type="ECO:0000256" key="9">
    <source>
        <dbReference type="RuleBase" id="RU004016"/>
    </source>
</evidence>
<evidence type="ECO:0000256" key="8">
    <source>
        <dbReference type="PIRSR" id="PIRSR618044-2"/>
    </source>
</evidence>
<keyword evidence="5" id="KW-0573">Peptidoglycan synthesis</keyword>
<feature type="transmembrane region" description="Helical" evidence="11">
    <location>
        <begin position="433"/>
        <end position="455"/>
    </location>
</feature>
<sequence length="459" mass="50118">MRLKTRIFGAITACTVSAAIVFSNISPIQVWATESGTAGNDTEQSAGELPEEDSGGTSEAVPPAPADPSVVTTNGIAGWPQAVDIAEETGILMDAASGTVLFNKSMDQRMYPASTTKIMTALLALENSSLDEQVTFTETGVKDAYPGSSNIGMQVGEVLTMEQCLYAMMLKSANEVTTQVAEYVGGSVENFVNMMNEKAADLGCTGTHFNNANGLPDDSHYTTAHDLALIGQAAIQNETFRKILGTVVYTIEPTNKNPKARTFDNHHAMIHEGDWYYEGCLGGKTGYTDAAQSTLVTFAERNNLLLVCVLMKGDGTQIVKDTKTVLDYGFDNFKALKFTAKGEVIQGGEGVIPAGMEESELEVLEDVQQDKVLTTYRCSEYPVGSVTVTRESYDQVKEQEEQEAIEKEQQEEQKRIQKEQNKKKEHTQNIMKLIILVLCGLIVFTVLMVVIRLILNRKK</sequence>
<evidence type="ECO:0000256" key="1">
    <source>
        <dbReference type="ARBA" id="ARBA00007164"/>
    </source>
</evidence>
<evidence type="ECO:0000256" key="2">
    <source>
        <dbReference type="ARBA" id="ARBA00022729"/>
    </source>
</evidence>
<evidence type="ECO:0000256" key="3">
    <source>
        <dbReference type="ARBA" id="ARBA00022801"/>
    </source>
</evidence>
<keyword evidence="14" id="KW-0121">Carboxypeptidase</keyword>
<evidence type="ECO:0000256" key="10">
    <source>
        <dbReference type="SAM" id="MobiDB-lite"/>
    </source>
</evidence>
<feature type="domain" description="Peptidase S11 D-alanyl-D-alanine carboxypeptidase A N-terminal" evidence="13">
    <location>
        <begin position="81"/>
        <end position="313"/>
    </location>
</feature>
<dbReference type="Gene3D" id="3.40.710.10">
    <property type="entry name" value="DD-peptidase/beta-lactamase superfamily"/>
    <property type="match status" value="1"/>
</dbReference>
<organism evidence="14 15">
    <name type="scientific">Lactonifactor longoviformis DSM 17459</name>
    <dbReference type="NCBI Taxonomy" id="1122155"/>
    <lineage>
        <taxon>Bacteria</taxon>
        <taxon>Bacillati</taxon>
        <taxon>Bacillota</taxon>
        <taxon>Clostridia</taxon>
        <taxon>Eubacteriales</taxon>
        <taxon>Clostridiaceae</taxon>
        <taxon>Lactonifactor</taxon>
    </lineage>
</organism>
<keyword evidence="11" id="KW-0472">Membrane</keyword>
<feature type="active site" description="Proton acceptor" evidence="7">
    <location>
        <position position="117"/>
    </location>
</feature>
<keyword evidence="14" id="KW-0645">Protease</keyword>
<dbReference type="InterPro" id="IPR012338">
    <property type="entry name" value="Beta-lactam/transpept-like"/>
</dbReference>
<accession>A0A1M5AQ95</accession>
<dbReference type="PANTHER" id="PTHR21581:SF6">
    <property type="entry name" value="TRAFFICKING PROTEIN PARTICLE COMPLEX SUBUNIT 12"/>
    <property type="match status" value="1"/>
</dbReference>
<dbReference type="PRINTS" id="PR00725">
    <property type="entry name" value="DADACBPTASE1"/>
</dbReference>